<evidence type="ECO:0000313" key="2">
    <source>
        <dbReference type="Proteomes" id="UP000658225"/>
    </source>
</evidence>
<comment type="caution">
    <text evidence="1">The sequence shown here is derived from an EMBL/GenBank/DDBJ whole genome shotgun (WGS) entry which is preliminary data.</text>
</comment>
<dbReference type="Proteomes" id="UP000658225">
    <property type="component" value="Unassembled WGS sequence"/>
</dbReference>
<dbReference type="SUPFAM" id="SSF48371">
    <property type="entry name" value="ARM repeat"/>
    <property type="match status" value="1"/>
</dbReference>
<proteinExistence type="predicted"/>
<gene>
    <name evidence="1" type="ORF">H4683_001061</name>
</gene>
<dbReference type="InterPro" id="IPR011989">
    <property type="entry name" value="ARM-like"/>
</dbReference>
<dbReference type="AlphaFoldDB" id="A0A927MHQ6"/>
<name>A0A927MHQ6_9BACL</name>
<evidence type="ECO:0000313" key="1">
    <source>
        <dbReference type="EMBL" id="MBE1553986.1"/>
    </source>
</evidence>
<dbReference type="Gene3D" id="1.25.10.10">
    <property type="entry name" value="Leucine-rich Repeat Variant"/>
    <property type="match status" value="1"/>
</dbReference>
<dbReference type="InterPro" id="IPR016024">
    <property type="entry name" value="ARM-type_fold"/>
</dbReference>
<sequence length="162" mass="19034">MKAYQKFVIYFLDDPTWEKRKDGPPLELFDRMTAEERQAAEEELLRIVSLRDNWPVIALGYLRSHKAKDILYELLPGAEGEMKVDIALALWRIGRDEELVDIALNASRTEESPFQLINMLYSLARFGVPETEERIEQLLDHEDDLVSYNARQALRQLRKKRK</sequence>
<protein>
    <submittedName>
        <fullName evidence="1">HEAT repeat protein</fullName>
    </submittedName>
</protein>
<organism evidence="1 2">
    <name type="scientific">Sporosarcina limicola</name>
    <dbReference type="NCBI Taxonomy" id="34101"/>
    <lineage>
        <taxon>Bacteria</taxon>
        <taxon>Bacillati</taxon>
        <taxon>Bacillota</taxon>
        <taxon>Bacilli</taxon>
        <taxon>Bacillales</taxon>
        <taxon>Caryophanaceae</taxon>
        <taxon>Sporosarcina</taxon>
    </lineage>
</organism>
<dbReference type="RefSeq" id="WP_192597790.1">
    <property type="nucleotide sequence ID" value="NZ_JADBEL010000004.1"/>
</dbReference>
<dbReference type="EMBL" id="JADBEL010000004">
    <property type="protein sequence ID" value="MBE1553986.1"/>
    <property type="molecule type" value="Genomic_DNA"/>
</dbReference>
<keyword evidence="2" id="KW-1185">Reference proteome</keyword>
<accession>A0A927MHQ6</accession>
<reference evidence="1" key="1">
    <citation type="submission" date="2020-10" db="EMBL/GenBank/DDBJ databases">
        <title>Genomic Encyclopedia of Type Strains, Phase IV (KMG-IV): sequencing the most valuable type-strain genomes for metagenomic binning, comparative biology and taxonomic classification.</title>
        <authorList>
            <person name="Goeker M."/>
        </authorList>
    </citation>
    <scope>NUCLEOTIDE SEQUENCE</scope>
    <source>
        <strain evidence="1">DSM 13886</strain>
    </source>
</reference>